<protein>
    <submittedName>
        <fullName evidence="1">Uncharacterized conserved protein</fullName>
    </submittedName>
</protein>
<dbReference type="Gene3D" id="3.40.1230.10">
    <property type="entry name" value="MTH938-like"/>
    <property type="match status" value="1"/>
</dbReference>
<dbReference type="Pfam" id="PF04430">
    <property type="entry name" value="DUF498"/>
    <property type="match status" value="1"/>
</dbReference>
<dbReference type="SUPFAM" id="SSF64076">
    <property type="entry name" value="MTH938-like"/>
    <property type="match status" value="1"/>
</dbReference>
<dbReference type="InterPro" id="IPR036748">
    <property type="entry name" value="MTH938-like_sf"/>
</dbReference>
<dbReference type="InterPro" id="IPR007523">
    <property type="entry name" value="NDUFAF3/AAMDC"/>
</dbReference>
<dbReference type="OrthoDB" id="9800373at2"/>
<dbReference type="EMBL" id="AP014568">
    <property type="protein sequence ID" value="BAO80617.1"/>
    <property type="molecule type" value="Genomic_DNA"/>
</dbReference>
<accession>A0A060NHK3</accession>
<name>A0A060NHK3_9BURK</name>
<evidence type="ECO:0000313" key="2">
    <source>
        <dbReference type="Proteomes" id="UP000067461"/>
    </source>
</evidence>
<reference evidence="1 2" key="1">
    <citation type="journal article" date="2014" name="Nat. Commun.">
        <title>Physiological and genomic features of highly alkaliphilic hydrogen-utilizing Betaproteobacteria from a continental serpentinizing site.</title>
        <authorList>
            <person name="Suzuki S."/>
            <person name="Kuenen J.G."/>
            <person name="Schipper K."/>
            <person name="van der Velde S."/>
            <person name="Ishii S."/>
            <person name="Wu A."/>
            <person name="Sorokin D.Y."/>
            <person name="Tenney A."/>
            <person name="Meng X.Y."/>
            <person name="Morrill P.L."/>
            <person name="Kamagata Y."/>
            <person name="Muyzer G."/>
            <person name="Nealson K.H."/>
        </authorList>
    </citation>
    <scope>NUCLEOTIDE SEQUENCE [LARGE SCALE GENOMIC DNA]</scope>
    <source>
        <strain evidence="1 2">A1</strain>
    </source>
</reference>
<gene>
    <name evidence="1" type="ORF">SRAA_0763</name>
</gene>
<dbReference type="KEGG" id="cbaa:SRAA_0763"/>
<dbReference type="HOGENOM" id="CLU_074390_2_1_4"/>
<proteinExistence type="predicted"/>
<dbReference type="PANTHER" id="PTHR21192:SF2">
    <property type="entry name" value="NADH DEHYDROGENASE [UBIQUINONE] 1 ALPHA SUBCOMPLEX ASSEMBLY FACTOR 3"/>
    <property type="match status" value="1"/>
</dbReference>
<dbReference type="STRING" id="1458425.SRAA_0763"/>
<sequence>MKLQPDRIENTSVRAHGPGWLQIGATTYRHSLLLCADGRLQAWDCASHADLNEQHFALLAQWRPELLLLGSGLRLRFVAPALLRPLIEAGIGVETMDTLAAARTYNILVAEGRRVAAALLLESDPAGLSLGPDSR</sequence>
<organism evidence="1 2">
    <name type="scientific">Serpentinimonas raichei</name>
    <dbReference type="NCBI Taxonomy" id="1458425"/>
    <lineage>
        <taxon>Bacteria</taxon>
        <taxon>Pseudomonadati</taxon>
        <taxon>Pseudomonadota</taxon>
        <taxon>Betaproteobacteria</taxon>
        <taxon>Burkholderiales</taxon>
        <taxon>Comamonadaceae</taxon>
        <taxon>Serpentinimonas</taxon>
    </lineage>
</organism>
<evidence type="ECO:0000313" key="1">
    <source>
        <dbReference type="EMBL" id="BAO80617.1"/>
    </source>
</evidence>
<dbReference type="Proteomes" id="UP000067461">
    <property type="component" value="Chromosome"/>
</dbReference>
<keyword evidence="2" id="KW-1185">Reference proteome</keyword>
<dbReference type="RefSeq" id="WP_045531096.1">
    <property type="nucleotide sequence ID" value="NZ_AP014568.1"/>
</dbReference>
<dbReference type="AlphaFoldDB" id="A0A060NHK3"/>
<dbReference type="PANTHER" id="PTHR21192">
    <property type="entry name" value="NUCLEAR PROTEIN E3-3"/>
    <property type="match status" value="1"/>
</dbReference>